<protein>
    <submittedName>
        <fullName evidence="2">Uncharacterized protein</fullName>
    </submittedName>
</protein>
<reference evidence="2" key="3">
    <citation type="submission" date="2025-09" db="UniProtKB">
        <authorList>
            <consortium name="Ensembl"/>
        </authorList>
    </citation>
    <scope>IDENTIFICATION</scope>
</reference>
<feature type="region of interest" description="Disordered" evidence="1">
    <location>
        <begin position="196"/>
        <end position="216"/>
    </location>
</feature>
<evidence type="ECO:0000313" key="3">
    <source>
        <dbReference type="Proteomes" id="UP000007875"/>
    </source>
</evidence>
<accession>H2ZIF8</accession>
<dbReference type="InParanoid" id="H2ZIF8"/>
<reference evidence="2" key="2">
    <citation type="submission" date="2025-08" db="UniProtKB">
        <authorList>
            <consortium name="Ensembl"/>
        </authorList>
    </citation>
    <scope>IDENTIFICATION</scope>
</reference>
<organism evidence="2 3">
    <name type="scientific">Ciona savignyi</name>
    <name type="common">Pacific transparent sea squirt</name>
    <dbReference type="NCBI Taxonomy" id="51511"/>
    <lineage>
        <taxon>Eukaryota</taxon>
        <taxon>Metazoa</taxon>
        <taxon>Chordata</taxon>
        <taxon>Tunicata</taxon>
        <taxon>Ascidiacea</taxon>
        <taxon>Phlebobranchia</taxon>
        <taxon>Cionidae</taxon>
        <taxon>Ciona</taxon>
    </lineage>
</organism>
<sequence>MTATDRNDMFMWDTDASLTLHQMRDFVLSAMTQPRLTVLVPRRNVKVPHTKSKKLQQLQSKPRDINASPFLLMLAPPSDCRYRYYVKTSRDKRCITQHRTPQTRPQRTNPQQAIIGPNQTWLNNQTLGNGQQVPGMDYYQQISTIAAMAWSDCSQATEKLRRIYEQTSILSRDPFALMYGSPYVPPNIVPTETKPNPDFAQVPRQPVSKRSHGNGVLKPRNREGYWEMPAVYCACAVCEMTKRTKSN</sequence>
<dbReference type="AlphaFoldDB" id="H2ZIF8"/>
<name>H2ZIF8_CIOSA</name>
<keyword evidence="3" id="KW-1185">Reference proteome</keyword>
<evidence type="ECO:0000313" key="2">
    <source>
        <dbReference type="Ensembl" id="ENSCSAVP00000017374.1"/>
    </source>
</evidence>
<evidence type="ECO:0000256" key="1">
    <source>
        <dbReference type="SAM" id="MobiDB-lite"/>
    </source>
</evidence>
<dbReference type="Ensembl" id="ENSCSAVT00000017565.1">
    <property type="protein sequence ID" value="ENSCSAVP00000017374.1"/>
    <property type="gene ID" value="ENSCSAVG00000010234.1"/>
</dbReference>
<dbReference type="HOGENOM" id="CLU_1232297_0_0_1"/>
<dbReference type="OMA" id="AMAWSDC"/>
<reference evidence="3" key="1">
    <citation type="submission" date="2003-08" db="EMBL/GenBank/DDBJ databases">
        <authorList>
            <person name="Birren B."/>
            <person name="Nusbaum C."/>
            <person name="Abebe A."/>
            <person name="Abouelleil A."/>
            <person name="Adekoya E."/>
            <person name="Ait-zahra M."/>
            <person name="Allen N."/>
            <person name="Allen T."/>
            <person name="An P."/>
            <person name="Anderson M."/>
            <person name="Anderson S."/>
            <person name="Arachchi H."/>
            <person name="Armbruster J."/>
            <person name="Bachantsang P."/>
            <person name="Baldwin J."/>
            <person name="Barry A."/>
            <person name="Bayul T."/>
            <person name="Blitshsteyn B."/>
            <person name="Bloom T."/>
            <person name="Blye J."/>
            <person name="Boguslavskiy L."/>
            <person name="Borowsky M."/>
            <person name="Boukhgalter B."/>
            <person name="Brunache A."/>
            <person name="Butler J."/>
            <person name="Calixte N."/>
            <person name="Calvo S."/>
            <person name="Camarata J."/>
            <person name="Campo K."/>
            <person name="Chang J."/>
            <person name="Cheshatsang Y."/>
            <person name="Citroen M."/>
            <person name="Collymore A."/>
            <person name="Considine T."/>
            <person name="Cook A."/>
            <person name="Cooke P."/>
            <person name="Corum B."/>
            <person name="Cuomo C."/>
            <person name="David R."/>
            <person name="Dawoe T."/>
            <person name="Degray S."/>
            <person name="Dodge S."/>
            <person name="Dooley K."/>
            <person name="Dorje P."/>
            <person name="Dorjee K."/>
            <person name="Dorris L."/>
            <person name="Duffey N."/>
            <person name="Dupes A."/>
            <person name="Elkins T."/>
            <person name="Engels R."/>
            <person name="Erickson J."/>
            <person name="Farina A."/>
            <person name="Faro S."/>
            <person name="Ferreira P."/>
            <person name="Fischer H."/>
            <person name="Fitzgerald M."/>
            <person name="Foley K."/>
            <person name="Gage D."/>
            <person name="Galagan J."/>
            <person name="Gearin G."/>
            <person name="Gnerre S."/>
            <person name="Gnirke A."/>
            <person name="Goyette A."/>
            <person name="Graham J."/>
            <person name="Grandbois E."/>
            <person name="Gyaltsen K."/>
            <person name="Hafez N."/>
            <person name="Hagopian D."/>
            <person name="Hagos B."/>
            <person name="Hall J."/>
            <person name="Hatcher B."/>
            <person name="Heller A."/>
            <person name="Higgins H."/>
            <person name="Honan T."/>
            <person name="Horn A."/>
            <person name="Houde N."/>
            <person name="Hughes L."/>
            <person name="Hulme W."/>
            <person name="Husby E."/>
            <person name="Iliev I."/>
            <person name="Jaffe D."/>
            <person name="Jones C."/>
            <person name="Kamal M."/>
            <person name="Kamat A."/>
            <person name="Kamvysselis M."/>
            <person name="Karlsson E."/>
            <person name="Kells C."/>
            <person name="Kieu A."/>
            <person name="Kisner P."/>
            <person name="Kodira C."/>
            <person name="Kulbokas E."/>
            <person name="Labutti K."/>
            <person name="Lama D."/>
            <person name="Landers T."/>
            <person name="Leger J."/>
            <person name="Levine S."/>
            <person name="Lewis D."/>
            <person name="Lewis T."/>
            <person name="Lindblad-toh K."/>
            <person name="Liu X."/>
            <person name="Lokyitsang T."/>
            <person name="Lokyitsang Y."/>
            <person name="Lucien O."/>
            <person name="Lui A."/>
            <person name="Ma L.J."/>
            <person name="Mabbitt R."/>
            <person name="Macdonald J."/>
            <person name="Maclean C."/>
            <person name="Major J."/>
            <person name="Manning J."/>
            <person name="Marabella R."/>
            <person name="Maru K."/>
            <person name="Matthews C."/>
            <person name="Mauceli E."/>
            <person name="Mccarthy M."/>
            <person name="Mcdonough S."/>
            <person name="Mcghee T."/>
            <person name="Meldrim J."/>
            <person name="Meneus L."/>
            <person name="Mesirov J."/>
            <person name="Mihalev A."/>
            <person name="Mihova T."/>
            <person name="Mikkelsen T."/>
            <person name="Mlenga V."/>
            <person name="Moru K."/>
            <person name="Mozes J."/>
            <person name="Mulrain L."/>
            <person name="Munson G."/>
            <person name="Naylor J."/>
            <person name="Newes C."/>
            <person name="Nguyen C."/>
            <person name="Nguyen N."/>
            <person name="Nguyen T."/>
            <person name="Nicol R."/>
            <person name="Nielsen C."/>
            <person name="Nizzari M."/>
            <person name="Norbu C."/>
            <person name="Norbu N."/>
            <person name="O'donnell P."/>
            <person name="Okoawo O."/>
            <person name="O'leary S."/>
            <person name="Omotosho B."/>
            <person name="O'neill K."/>
            <person name="Osman S."/>
            <person name="Parker S."/>
            <person name="Perrin D."/>
            <person name="Phunkhang P."/>
            <person name="Piqani B."/>
            <person name="Purcell S."/>
            <person name="Rachupka T."/>
            <person name="Ramasamy U."/>
            <person name="Rameau R."/>
            <person name="Ray V."/>
            <person name="Raymond C."/>
            <person name="Retta R."/>
            <person name="Richardson S."/>
            <person name="Rise C."/>
            <person name="Rodriguez J."/>
            <person name="Rogers J."/>
            <person name="Rogov P."/>
            <person name="Rutman M."/>
            <person name="Schupbach R."/>
            <person name="Seaman C."/>
            <person name="Settipalli S."/>
            <person name="Sharpe T."/>
            <person name="Sheridan J."/>
            <person name="Sherpa N."/>
            <person name="Shi J."/>
            <person name="Smirnov S."/>
            <person name="Smith C."/>
            <person name="Sougnez C."/>
            <person name="Spencer B."/>
            <person name="Stalker J."/>
            <person name="Stange-thomann N."/>
            <person name="Stavropoulos S."/>
            <person name="Stetson K."/>
            <person name="Stone C."/>
            <person name="Stone S."/>
            <person name="Stubbs M."/>
            <person name="Talamas J."/>
            <person name="Tchuinga P."/>
            <person name="Tenzing P."/>
            <person name="Tesfaye S."/>
            <person name="Theodore J."/>
            <person name="Thoulutsang Y."/>
            <person name="Topham K."/>
            <person name="Towey S."/>
            <person name="Tsamla T."/>
            <person name="Tsomo N."/>
            <person name="Vallee D."/>
            <person name="Vassiliev H."/>
            <person name="Venkataraman V."/>
            <person name="Vinson J."/>
            <person name="Vo A."/>
            <person name="Wade C."/>
            <person name="Wang S."/>
            <person name="Wangchuk T."/>
            <person name="Wangdi T."/>
            <person name="Whittaker C."/>
            <person name="Wilkinson J."/>
            <person name="Wu Y."/>
            <person name="Wyman D."/>
            <person name="Yadav S."/>
            <person name="Yang S."/>
            <person name="Yang X."/>
            <person name="Yeager S."/>
            <person name="Yee E."/>
            <person name="Young G."/>
            <person name="Zainoun J."/>
            <person name="Zembeck L."/>
            <person name="Zimmer A."/>
            <person name="Zody M."/>
            <person name="Lander E."/>
        </authorList>
    </citation>
    <scope>NUCLEOTIDE SEQUENCE [LARGE SCALE GENOMIC DNA]</scope>
</reference>
<dbReference type="GeneTree" id="ENSGT00390000018557"/>
<dbReference type="Proteomes" id="UP000007875">
    <property type="component" value="Unassembled WGS sequence"/>
</dbReference>
<proteinExistence type="predicted"/>